<accession>A0A8R1UHM3</accession>
<reference evidence="1" key="2">
    <citation type="submission" date="2022-06" db="UniProtKB">
        <authorList>
            <consortium name="EnsemblMetazoa"/>
        </authorList>
    </citation>
    <scope>IDENTIFICATION</scope>
    <source>
        <strain evidence="1">PS312</strain>
    </source>
</reference>
<gene>
    <name evidence="1" type="primary">WBGene00113998</name>
</gene>
<evidence type="ECO:0000313" key="2">
    <source>
        <dbReference type="Proteomes" id="UP000005239"/>
    </source>
</evidence>
<proteinExistence type="predicted"/>
<accession>A0A454Y1I4</accession>
<keyword evidence="2" id="KW-1185">Reference proteome</keyword>
<reference evidence="2" key="1">
    <citation type="journal article" date="2008" name="Nat. Genet.">
        <title>The Pristionchus pacificus genome provides a unique perspective on nematode lifestyle and parasitism.</title>
        <authorList>
            <person name="Dieterich C."/>
            <person name="Clifton S.W."/>
            <person name="Schuster L.N."/>
            <person name="Chinwalla A."/>
            <person name="Delehaunty K."/>
            <person name="Dinkelacker I."/>
            <person name="Fulton L."/>
            <person name="Fulton R."/>
            <person name="Godfrey J."/>
            <person name="Minx P."/>
            <person name="Mitreva M."/>
            <person name="Roeseler W."/>
            <person name="Tian H."/>
            <person name="Witte H."/>
            <person name="Yang S.P."/>
            <person name="Wilson R.K."/>
            <person name="Sommer R.J."/>
        </authorList>
    </citation>
    <scope>NUCLEOTIDE SEQUENCE [LARGE SCALE GENOMIC DNA]</scope>
    <source>
        <strain evidence="2">PS312</strain>
    </source>
</reference>
<dbReference type="EnsemblMetazoa" id="PPA24444.1">
    <property type="protein sequence ID" value="PPA24444.1"/>
    <property type="gene ID" value="WBGene00113998"/>
</dbReference>
<organism evidence="1 2">
    <name type="scientific">Pristionchus pacificus</name>
    <name type="common">Parasitic nematode worm</name>
    <dbReference type="NCBI Taxonomy" id="54126"/>
    <lineage>
        <taxon>Eukaryota</taxon>
        <taxon>Metazoa</taxon>
        <taxon>Ecdysozoa</taxon>
        <taxon>Nematoda</taxon>
        <taxon>Chromadorea</taxon>
        <taxon>Rhabditida</taxon>
        <taxon>Rhabditina</taxon>
        <taxon>Diplogasteromorpha</taxon>
        <taxon>Diplogasteroidea</taxon>
        <taxon>Neodiplogasteridae</taxon>
        <taxon>Pristionchus</taxon>
    </lineage>
</organism>
<sequence>MIEEVAQYIRERISEDTHCSENLEQVLETMGRTWGRRAPVQTQFIRMFNYVKAEEFELNLQVVTQAKWIVDEEVKTSKVKVEIHNDSPGTIHVSLKGELFFVHRSKELIMIACERNGFPEPIII</sequence>
<name>A0A454Y1I4_PRIPA</name>
<dbReference type="AlphaFoldDB" id="A0A454Y1I4"/>
<dbReference type="Proteomes" id="UP000005239">
    <property type="component" value="Unassembled WGS sequence"/>
</dbReference>
<evidence type="ECO:0000313" key="1">
    <source>
        <dbReference type="EnsemblMetazoa" id="PPA24444.1"/>
    </source>
</evidence>
<protein>
    <submittedName>
        <fullName evidence="1">Uncharacterized protein</fullName>
    </submittedName>
</protein>